<dbReference type="SUPFAM" id="SSF52540">
    <property type="entry name" value="P-loop containing nucleoside triphosphate hydrolases"/>
    <property type="match status" value="2"/>
</dbReference>
<accession>A0A7I8JYY5</accession>
<keyword evidence="4" id="KW-0378">Hydrolase</keyword>
<dbReference type="SMART" id="SM00487">
    <property type="entry name" value="DEXDc"/>
    <property type="match status" value="1"/>
</dbReference>
<dbReference type="InterPro" id="IPR049730">
    <property type="entry name" value="SNF2/RAD54-like_C"/>
</dbReference>
<dbReference type="Pfam" id="PF00176">
    <property type="entry name" value="SNF2-rel_dom"/>
    <property type="match status" value="1"/>
</dbReference>
<reference evidence="11" key="1">
    <citation type="submission" date="2020-02" db="EMBL/GenBank/DDBJ databases">
        <authorList>
            <person name="Scholz U."/>
            <person name="Mascher M."/>
            <person name="Fiebig A."/>
        </authorList>
    </citation>
    <scope>NUCLEOTIDE SEQUENCE</scope>
</reference>
<evidence type="ECO:0000256" key="5">
    <source>
        <dbReference type="ARBA" id="ARBA00022833"/>
    </source>
</evidence>
<keyword evidence="3 6" id="KW-0863">Zinc-finger</keyword>
<dbReference type="InterPro" id="IPR048686">
    <property type="entry name" value="SHPRH_helical_1st"/>
</dbReference>
<dbReference type="CDD" id="cd15517">
    <property type="entry name" value="PHD_TCF19_like"/>
    <property type="match status" value="1"/>
</dbReference>
<protein>
    <submittedName>
        <fullName evidence="11">Uncharacterized protein</fullName>
    </submittedName>
</protein>
<organism evidence="11 12">
    <name type="scientific">Spirodela intermedia</name>
    <name type="common">Intermediate duckweed</name>
    <dbReference type="NCBI Taxonomy" id="51605"/>
    <lineage>
        <taxon>Eukaryota</taxon>
        <taxon>Viridiplantae</taxon>
        <taxon>Streptophyta</taxon>
        <taxon>Embryophyta</taxon>
        <taxon>Tracheophyta</taxon>
        <taxon>Spermatophyta</taxon>
        <taxon>Magnoliopsida</taxon>
        <taxon>Liliopsida</taxon>
        <taxon>Araceae</taxon>
        <taxon>Lemnoideae</taxon>
        <taxon>Spirodela</taxon>
    </lineage>
</organism>
<name>A0A7I8JYY5_SPIIN</name>
<keyword evidence="12" id="KW-1185">Reference proteome</keyword>
<keyword evidence="2" id="KW-0479">Metal-binding</keyword>
<dbReference type="SMART" id="SM00249">
    <property type="entry name" value="PHD"/>
    <property type="match status" value="1"/>
</dbReference>
<dbReference type="GO" id="GO:0005524">
    <property type="term" value="F:ATP binding"/>
    <property type="evidence" value="ECO:0007669"/>
    <property type="project" value="InterPro"/>
</dbReference>
<feature type="domain" description="Helicase ATP-binding" evidence="9">
    <location>
        <begin position="471"/>
        <end position="664"/>
    </location>
</feature>
<evidence type="ECO:0000256" key="4">
    <source>
        <dbReference type="ARBA" id="ARBA00022801"/>
    </source>
</evidence>
<evidence type="ECO:0000256" key="1">
    <source>
        <dbReference type="ARBA" id="ARBA00008438"/>
    </source>
</evidence>
<evidence type="ECO:0000256" key="2">
    <source>
        <dbReference type="ARBA" id="ARBA00022723"/>
    </source>
</evidence>
<keyword evidence="5" id="KW-0862">Zinc</keyword>
<dbReference type="PROSITE" id="PS01359">
    <property type="entry name" value="ZF_PHD_1"/>
    <property type="match status" value="1"/>
</dbReference>
<dbReference type="SUPFAM" id="SSF57903">
    <property type="entry name" value="FYVE/PHD zinc finger"/>
    <property type="match status" value="1"/>
</dbReference>
<evidence type="ECO:0000313" key="12">
    <source>
        <dbReference type="Proteomes" id="UP000663760"/>
    </source>
</evidence>
<dbReference type="InterPro" id="IPR014001">
    <property type="entry name" value="Helicase_ATP-bd"/>
</dbReference>
<dbReference type="InterPro" id="IPR038718">
    <property type="entry name" value="SNF2-like_sf"/>
</dbReference>
<comment type="similarity">
    <text evidence="1">Belongs to the SNF2/RAD54 helicase family. RAD16 subfamily.</text>
</comment>
<dbReference type="Pfam" id="PF00271">
    <property type="entry name" value="Helicase_C"/>
    <property type="match status" value="1"/>
</dbReference>
<dbReference type="InterPro" id="IPR019786">
    <property type="entry name" value="Zinc_finger_PHD-type_CS"/>
</dbReference>
<dbReference type="SUPFAM" id="SSF57850">
    <property type="entry name" value="RING/U-box"/>
    <property type="match status" value="1"/>
</dbReference>
<dbReference type="Pfam" id="PF21325">
    <property type="entry name" value="SHPRH_helical-1st"/>
    <property type="match status" value="1"/>
</dbReference>
<dbReference type="InterPro" id="IPR001965">
    <property type="entry name" value="Znf_PHD"/>
</dbReference>
<feature type="domain" description="Helicase C-terminal" evidence="10">
    <location>
        <begin position="1464"/>
        <end position="1639"/>
    </location>
</feature>
<proteinExistence type="inferred from homology"/>
<evidence type="ECO:0000256" key="7">
    <source>
        <dbReference type="SAM" id="MobiDB-lite"/>
    </source>
</evidence>
<evidence type="ECO:0000259" key="10">
    <source>
        <dbReference type="PROSITE" id="PS51194"/>
    </source>
</evidence>
<dbReference type="PANTHER" id="PTHR45865">
    <property type="entry name" value="E3 UBIQUITIN-PROTEIN LIGASE SHPRH FAMILY MEMBER"/>
    <property type="match status" value="1"/>
</dbReference>
<dbReference type="CDD" id="cd18070">
    <property type="entry name" value="DEXQc_SHPRH"/>
    <property type="match status" value="1"/>
</dbReference>
<dbReference type="PROSITE" id="PS50089">
    <property type="entry name" value="ZF_RING_2"/>
    <property type="match status" value="1"/>
</dbReference>
<feature type="domain" description="RING-type" evidence="8">
    <location>
        <begin position="1365"/>
        <end position="1415"/>
    </location>
</feature>
<evidence type="ECO:0000313" key="11">
    <source>
        <dbReference type="EMBL" id="CAA7389229.1"/>
    </source>
</evidence>
<dbReference type="InterPro" id="IPR000330">
    <property type="entry name" value="SNF2_N"/>
</dbReference>
<dbReference type="Pfam" id="PF21324">
    <property type="entry name" value="SHPRH_helical-2nd"/>
    <property type="match status" value="1"/>
</dbReference>
<dbReference type="InterPro" id="IPR011011">
    <property type="entry name" value="Znf_FYVE_PHD"/>
</dbReference>
<dbReference type="InterPro" id="IPR052583">
    <property type="entry name" value="ATP-helicase/E3_Ub-Ligase"/>
</dbReference>
<evidence type="ECO:0000259" key="9">
    <source>
        <dbReference type="PROSITE" id="PS51192"/>
    </source>
</evidence>
<dbReference type="Gene3D" id="3.40.50.10810">
    <property type="entry name" value="Tandem AAA-ATPase domain"/>
    <property type="match status" value="2"/>
</dbReference>
<sequence>MGRKKSRPVRSGGLLPGIISSNDSRGEHSRETDAKVDVVDVKSTDGNASPKQFFVDVDSSHWESDEHLDIAEIILKDIKFDDGIIDHRLIENRCAISNIYLRFKLPDEDHDNFRLGYWPVVSADCIHLEFVEIEKHGSEDKKIPKILFSGTFDGPGESVSGLVQLVTMKFMTLRPVSPITILGDVPSIRLRVEMLRNAFEACESLLEVARKPWRKNMISVMSWLRPEVTTSEARYGTDLLKYDSGDAQPGAVGGVASGLHSEFDAARFYEAIKPSKDEPMLEDELPELVPQLRPYQRRAVYWMIQRERGLSISSEKVKDNQFFSPFCVAVTFLDGNSRMFYNPFGGNVSLHSESSSSYVPGGILADEMGLGKTVELLACILVQRKSCPENRIVSENGTREMGSCIKRLKQERVECVCGAVTETTRYKGLWVQCDICDAWQHANCVGYSPKQKLSRSHEDSRSIPAKHSRKAGLLSTKKDSITVMQTKESYICSVCSELIESANSTVITRATLIVCPSPILTQWHSELIRHTKPGSLKIHVYEGARNLSPSTNLRTNLSELASSDIVLTTYDVLKEDLSHDSDRHEGDRRHMRFQKRYPVIPTLLTRIFWWRLCLDEAQMVESNAAAVTEMALRLRAQHCWCITGTPIQRRLDDLYGLLRFLRASPFDTCRWWSEVIRDPYEKKDVVAMQFTHNFFKQIMWRSSKVHVSDELQLPPQEECASWLSFSPIEEHFYQKQHETCMTYAHEAVERFKKDVSKRKPLADLSDACDGLLSHANAAKLLSPLLKLRQACCHPQVGSSGLRSLQQSPMTMDEILEMLISKARIEGEESLRKVIVALNGLAAIAVIEQDYKRASSLYREALSIAEENSDDFRIDPLLSLHIHHNLADLLPFTSEYLQSSVKVGTEDGICENKTRKVDGESYAKKRKINKDTDSGLIRQLDNSGKLCGSDPYTVDGNDGRNIKSNVESEVSSTSFDDVYFRKICDDIIQKYLSVFLSKLSLAQQEFFSTYTQVCDVSKVFRDHNVNWWLEALILIEKNKDSSDELIRKIDQAVSSRSVNGTGSSRVSSRYRSISGLKLTIQSGLDSLETSRQTLIKRLTEIDKTMENPEEADILRVRFCPSCQSGDGPLCVHCELNDLFQEYEARLFHLKKGNYMMTSAEEAIHSQKKKNELNLFFRDHKNFVESSASDSKNKGQRHASTNVVIYRLPSDLEVILGVIKRHSKSLLGGLGTASARKHLLLFEAMRKEFANARSLSSAQARVLSAHDEIKMSTSRLRLRENEDEPTAVNVLSSDQLIPSSMQFSSDKFLSLSLLERIKGQLRYLKGLMVSKNKQQDATDLLPDSHSDQDPSISTAMEHPCKDDDHLCPICHEKLTNQKMVFQCGHATCCKCCLEMTEHAVVRLVKCQHKWVMCPTCRQHTDFRNIAYVDDKLSKVYDSKVPNLFRGENLAENSLKIEGSYGTKIEAITRRILWILSADQDAKILVFSSWNDVLNLLEHALHDNSISYVRMKGGRKSQVALAQFKGHQGMEQNGKLQGTPTKSKPIQVLLLLIQHGANGLNILEAQHVVLVEPLLNPAAEAQAINRVHRIGQDKKTFVHRFIVGDTVEESIYGLNRSRSASAVIGVKSKHQDQPALTLKDIESLLLPMPQKKVPIGDDHPMEGSHQQLPPAVAAGMAAERRLMGASS</sequence>
<dbReference type="PROSITE" id="PS51192">
    <property type="entry name" value="HELICASE_ATP_BIND_1"/>
    <property type="match status" value="1"/>
</dbReference>
<gene>
    <name evidence="11" type="ORF">SI8410_01001307</name>
</gene>
<dbReference type="SMART" id="SM00490">
    <property type="entry name" value="HELICc"/>
    <property type="match status" value="1"/>
</dbReference>
<dbReference type="OrthoDB" id="423559at2759"/>
<dbReference type="PANTHER" id="PTHR45865:SF1">
    <property type="entry name" value="E3 UBIQUITIN-PROTEIN LIGASE SHPRH"/>
    <property type="match status" value="1"/>
</dbReference>
<feature type="region of interest" description="Disordered" evidence="7">
    <location>
        <begin position="1333"/>
        <end position="1353"/>
    </location>
</feature>
<dbReference type="InterPro" id="IPR048695">
    <property type="entry name" value="SHPRH_helical_2nd"/>
</dbReference>
<evidence type="ECO:0000256" key="3">
    <source>
        <dbReference type="ARBA" id="ARBA00022771"/>
    </source>
</evidence>
<feature type="compositionally biased region" description="Basic and acidic residues" evidence="7">
    <location>
        <begin position="24"/>
        <end position="36"/>
    </location>
</feature>
<dbReference type="Gene3D" id="3.40.50.300">
    <property type="entry name" value="P-loop containing nucleotide triphosphate hydrolases"/>
    <property type="match status" value="1"/>
</dbReference>
<evidence type="ECO:0000259" key="8">
    <source>
        <dbReference type="PROSITE" id="PS50089"/>
    </source>
</evidence>
<dbReference type="CDD" id="cd18793">
    <property type="entry name" value="SF2_C_SNF"/>
    <property type="match status" value="1"/>
</dbReference>
<dbReference type="Gene3D" id="3.30.40.10">
    <property type="entry name" value="Zinc/RING finger domain, C3HC4 (zinc finger)"/>
    <property type="match status" value="2"/>
</dbReference>
<feature type="region of interest" description="Disordered" evidence="7">
    <location>
        <begin position="1"/>
        <end position="36"/>
    </location>
</feature>
<evidence type="ECO:0000256" key="6">
    <source>
        <dbReference type="PROSITE-ProRule" id="PRU00175"/>
    </source>
</evidence>
<dbReference type="GO" id="GO:0008270">
    <property type="term" value="F:zinc ion binding"/>
    <property type="evidence" value="ECO:0007669"/>
    <property type="project" value="UniProtKB-KW"/>
</dbReference>
<dbReference type="InterPro" id="IPR027417">
    <property type="entry name" value="P-loop_NTPase"/>
</dbReference>
<dbReference type="GO" id="GO:0016787">
    <property type="term" value="F:hydrolase activity"/>
    <property type="evidence" value="ECO:0007669"/>
    <property type="project" value="UniProtKB-KW"/>
</dbReference>
<dbReference type="Proteomes" id="UP000663760">
    <property type="component" value="Chromosome 1"/>
</dbReference>
<dbReference type="InterPro" id="IPR013083">
    <property type="entry name" value="Znf_RING/FYVE/PHD"/>
</dbReference>
<dbReference type="EMBL" id="LR746264">
    <property type="protein sequence ID" value="CAA7389229.1"/>
    <property type="molecule type" value="Genomic_DNA"/>
</dbReference>
<dbReference type="PROSITE" id="PS51194">
    <property type="entry name" value="HELICASE_CTER"/>
    <property type="match status" value="1"/>
</dbReference>
<dbReference type="InterPro" id="IPR001841">
    <property type="entry name" value="Znf_RING"/>
</dbReference>
<dbReference type="InterPro" id="IPR001650">
    <property type="entry name" value="Helicase_C-like"/>
</dbReference>